<dbReference type="RefSeq" id="WP_000054453.1">
    <property type="nucleotide sequence ID" value="NZ_CACSHE010000004.1"/>
</dbReference>
<organism evidence="3 5">
    <name type="scientific">Acinetobacter baumannii</name>
    <dbReference type="NCBI Taxonomy" id="470"/>
    <lineage>
        <taxon>Bacteria</taxon>
        <taxon>Pseudomonadati</taxon>
        <taxon>Pseudomonadota</taxon>
        <taxon>Gammaproteobacteria</taxon>
        <taxon>Moraxellales</taxon>
        <taxon>Moraxellaceae</taxon>
        <taxon>Acinetobacter</taxon>
        <taxon>Acinetobacter calcoaceticus/baumannii complex</taxon>
    </lineage>
</organism>
<dbReference type="EMBL" id="WWCH01000001">
    <property type="protein sequence ID" value="MYM77581.1"/>
    <property type="molecule type" value="Genomic_DNA"/>
</dbReference>
<reference evidence="1" key="3">
    <citation type="submission" date="2016-12" db="EMBL/GenBank/DDBJ databases">
        <authorList>
            <person name="Singh M."/>
            <person name="Fernando D."/>
            <person name="Kumar A."/>
        </authorList>
    </citation>
    <scope>NUCLEOTIDE SEQUENCE</scope>
    <source>
        <strain evidence="1">ATCC 17978</strain>
    </source>
</reference>
<evidence type="ECO:0000313" key="3">
    <source>
        <dbReference type="EMBL" id="RSP70609.1"/>
    </source>
</evidence>
<accession>A0A1E3M1T2</accession>
<reference evidence="1 4" key="1">
    <citation type="journal article" date="2014" name="Antimicrob. Agents Chemother.">
        <title>Triclosan can select for an AdeIJK-overexpressing mutant of Acinetobacter baumannii ATCC 17978 that displays reduced susceptibility to multiple antibiotics.</title>
        <authorList>
            <person name="Fernando D.M."/>
            <person name="Xu W."/>
            <person name="Loewen P.C."/>
            <person name="Zhanel G.G."/>
            <person name="Kumar A."/>
        </authorList>
    </citation>
    <scope>NUCLEOTIDE SEQUENCE [LARGE SCALE GENOMIC DNA]</scope>
    <source>
        <strain evidence="1 4">ATCC 17978</strain>
    </source>
</reference>
<reference evidence="3 5" key="5">
    <citation type="submission" date="2018-10" db="EMBL/GenBank/DDBJ databases">
        <title>GWAS and RNA-Seq identify cryptic mechanisms of antimicrobial resistance in Acinetobacter baumannii.</title>
        <authorList>
            <person name="Sahl J.W."/>
        </authorList>
    </citation>
    <scope>NUCLEOTIDE SEQUENCE [LARGE SCALE GENOMIC DNA]</scope>
    <source>
        <strain evidence="3 5">TG31299</strain>
    </source>
</reference>
<protein>
    <recommendedName>
        <fullName evidence="7">DUF1828 domain-containing protein</fullName>
    </recommendedName>
</protein>
<proteinExistence type="predicted"/>
<name>A0A1E3M1T2_ACIBA</name>
<dbReference type="Proteomes" id="UP000269597">
    <property type="component" value="Unassembled WGS sequence"/>
</dbReference>
<dbReference type="EMBL" id="RFBY01000082">
    <property type="protein sequence ID" value="RSP70609.1"/>
    <property type="molecule type" value="Genomic_DNA"/>
</dbReference>
<evidence type="ECO:0000313" key="5">
    <source>
        <dbReference type="Proteomes" id="UP000269597"/>
    </source>
</evidence>
<gene>
    <name evidence="1" type="ORF">AUO97_18265</name>
    <name evidence="3" type="ORF">EA722_17195</name>
    <name evidence="2" type="ORF">GSE42_06520</name>
</gene>
<dbReference type="AlphaFoldDB" id="A0A1E3M1T2"/>
<dbReference type="Proteomes" id="UP000480763">
    <property type="component" value="Unassembled WGS sequence"/>
</dbReference>
<evidence type="ECO:0008006" key="7">
    <source>
        <dbReference type="Google" id="ProtNLM"/>
    </source>
</evidence>
<evidence type="ECO:0000313" key="4">
    <source>
        <dbReference type="Proteomes" id="UP000072389"/>
    </source>
</evidence>
<reference evidence="1" key="2">
    <citation type="submission" date="2015-12" db="EMBL/GenBank/DDBJ databases">
        <authorList>
            <person name="Singh M.K."/>
            <person name="Fernando D.M."/>
            <person name="Kumar A."/>
        </authorList>
    </citation>
    <scope>NUCLEOTIDE SEQUENCE</scope>
    <source>
        <strain evidence="1">ATCC 17978</strain>
    </source>
</reference>
<dbReference type="EMBL" id="CP018664">
    <property type="protein sequence ID" value="APP32681.1"/>
    <property type="molecule type" value="Genomic_DNA"/>
</dbReference>
<evidence type="ECO:0000313" key="6">
    <source>
        <dbReference type="Proteomes" id="UP000480763"/>
    </source>
</evidence>
<dbReference type="Proteomes" id="UP000072389">
    <property type="component" value="Chromosome"/>
</dbReference>
<sequence>MSLLERLSKAKTTPLLTGEWMTIKWTPDPTTRECFNLGVVLKTENEIFVRTIDGDSFNRFSCMFGEEMKFHAQRITKLAESWANEGCLELSSQLIFDNHGFIRGKSGSQLIDHLFDIAVPLGRPIIAKKRKNSGFNAFNFQQLSNSLLDELKRQDHDGFSFNKLIPSSRYIEINNQNIHAPLRPVDSDAVGNWASVVFSDPARIRIDYLQAINDLRTASDHLKKKPYLFILKPDSDNLEHLTPYRIEQIDEIVDKLDSTLKPQGIELYSSTSLEGLASEIYGWEKEVA</sequence>
<evidence type="ECO:0000313" key="2">
    <source>
        <dbReference type="EMBL" id="MYM77581.1"/>
    </source>
</evidence>
<reference evidence="2 6" key="4">
    <citation type="journal article" date="2017" name="Ann. Clin. Microbiol. Antimicrob.">
        <title>New eight genes identified at the clinical multidrug-resistant Acinetobacter baumannii DMS06669 strain in a Vietnam hospital.</title>
        <authorList>
            <person name="Si-Tuan N."/>
            <person name="Ngoc H.M."/>
            <person name="Hang P.T.T."/>
            <person name="Nguyen C."/>
            <person name="Van P.H."/>
            <person name="Huong N.T."/>
        </authorList>
    </citation>
    <scope>NUCLEOTIDE SEQUENCE [LARGE SCALE GENOMIC DNA]</scope>
    <source>
        <strain evidence="2 6">DMS06669</strain>
    </source>
</reference>
<reference evidence="2" key="6">
    <citation type="submission" date="2019-12" db="EMBL/GenBank/DDBJ databases">
        <authorList>
            <person name="Nguyen S.-T."/>
        </authorList>
    </citation>
    <scope>NUCLEOTIDE SEQUENCE</scope>
    <source>
        <strain evidence="2">DMS06669</strain>
    </source>
</reference>
<evidence type="ECO:0000313" key="1">
    <source>
        <dbReference type="EMBL" id="APP32681.1"/>
    </source>
</evidence>